<dbReference type="NCBIfam" id="TIGR00256">
    <property type="entry name" value="D-aminoacyl-tRNA deacylase"/>
    <property type="match status" value="1"/>
</dbReference>
<dbReference type="AlphaFoldDB" id="A0A9D1HGM1"/>
<evidence type="ECO:0000313" key="4">
    <source>
        <dbReference type="Proteomes" id="UP000824164"/>
    </source>
</evidence>
<dbReference type="SUPFAM" id="SSF69500">
    <property type="entry name" value="DTD-like"/>
    <property type="match status" value="1"/>
</dbReference>
<reference evidence="3" key="2">
    <citation type="journal article" date="2021" name="PeerJ">
        <title>Extensive microbial diversity within the chicken gut microbiome revealed by metagenomics and culture.</title>
        <authorList>
            <person name="Gilroy R."/>
            <person name="Ravi A."/>
            <person name="Getino M."/>
            <person name="Pursley I."/>
            <person name="Horton D.L."/>
            <person name="Alikhan N.F."/>
            <person name="Baker D."/>
            <person name="Gharbi K."/>
            <person name="Hall N."/>
            <person name="Watson M."/>
            <person name="Adriaenssens E.M."/>
            <person name="Foster-Nyarko E."/>
            <person name="Jarju S."/>
            <person name="Secka A."/>
            <person name="Antonio M."/>
            <person name="Oren A."/>
            <person name="Chaudhuri R.R."/>
            <person name="La Ragione R."/>
            <person name="Hildebrand F."/>
            <person name="Pallen M.J."/>
        </authorList>
    </citation>
    <scope>NUCLEOTIDE SEQUENCE</scope>
    <source>
        <strain evidence="3">CHK187-14744</strain>
    </source>
</reference>
<dbReference type="EC" id="3.1.1.-" evidence="2"/>
<keyword evidence="2 3" id="KW-0378">Hydrolase</keyword>
<accession>A0A9D1HGM1</accession>
<dbReference type="InterPro" id="IPR003732">
    <property type="entry name" value="Daa-tRNA_deacyls_DTD"/>
</dbReference>
<gene>
    <name evidence="2" type="primary">dtd</name>
    <name evidence="3" type="ORF">IAB63_00960</name>
</gene>
<comment type="caution">
    <text evidence="3">The sequence shown here is derived from an EMBL/GenBank/DDBJ whole genome shotgun (WGS) entry which is preliminary data.</text>
</comment>
<dbReference type="GO" id="GO:0000049">
    <property type="term" value="F:tRNA binding"/>
    <property type="evidence" value="ECO:0007669"/>
    <property type="project" value="UniProtKB-UniRule"/>
</dbReference>
<dbReference type="GO" id="GO:0106026">
    <property type="term" value="F:Gly-tRNA(Ala) deacylase activity"/>
    <property type="evidence" value="ECO:0007669"/>
    <property type="project" value="UniProtKB-UniRule"/>
</dbReference>
<dbReference type="Pfam" id="PF02580">
    <property type="entry name" value="Tyr_Deacylase"/>
    <property type="match status" value="1"/>
</dbReference>
<organism evidence="3 4">
    <name type="scientific">Candidatus Onthocola gallistercoris</name>
    <dbReference type="NCBI Taxonomy" id="2840876"/>
    <lineage>
        <taxon>Bacteria</taxon>
        <taxon>Bacillati</taxon>
        <taxon>Bacillota</taxon>
        <taxon>Bacilli</taxon>
        <taxon>Candidatus Onthocola</taxon>
    </lineage>
</organism>
<dbReference type="EC" id="3.1.1.96" evidence="2"/>
<feature type="short sequence motif" description="Gly-cisPro motif, important for rejection of L-amino acids" evidence="2">
    <location>
        <begin position="137"/>
        <end position="138"/>
    </location>
</feature>
<comment type="subcellular location">
    <subcellularLocation>
        <location evidence="2">Cytoplasm</location>
    </subcellularLocation>
</comment>
<comment type="catalytic activity">
    <reaction evidence="2">
        <text>a D-aminoacyl-tRNA + H2O = a tRNA + a D-alpha-amino acid + H(+)</text>
        <dbReference type="Rhea" id="RHEA:13953"/>
        <dbReference type="Rhea" id="RHEA-COMP:10123"/>
        <dbReference type="Rhea" id="RHEA-COMP:10124"/>
        <dbReference type="ChEBI" id="CHEBI:15377"/>
        <dbReference type="ChEBI" id="CHEBI:15378"/>
        <dbReference type="ChEBI" id="CHEBI:59871"/>
        <dbReference type="ChEBI" id="CHEBI:78442"/>
        <dbReference type="ChEBI" id="CHEBI:79333"/>
        <dbReference type="EC" id="3.1.1.96"/>
    </reaction>
</comment>
<dbReference type="GO" id="GO:0019478">
    <property type="term" value="P:D-amino acid catabolic process"/>
    <property type="evidence" value="ECO:0007669"/>
    <property type="project" value="UniProtKB-UniRule"/>
</dbReference>
<dbReference type="Proteomes" id="UP000824164">
    <property type="component" value="Unassembled WGS sequence"/>
</dbReference>
<dbReference type="GO" id="GO:0005737">
    <property type="term" value="C:cytoplasm"/>
    <property type="evidence" value="ECO:0007669"/>
    <property type="project" value="UniProtKB-SubCell"/>
</dbReference>
<comment type="subunit">
    <text evidence="2">Homodimer.</text>
</comment>
<proteinExistence type="inferred from homology"/>
<keyword evidence="2" id="KW-0820">tRNA-binding</keyword>
<comment type="similarity">
    <text evidence="1 2">Belongs to the DTD family.</text>
</comment>
<dbReference type="HAMAP" id="MF_00518">
    <property type="entry name" value="Deacylase_Dtd"/>
    <property type="match status" value="1"/>
</dbReference>
<dbReference type="GO" id="GO:0043908">
    <property type="term" value="F:Ser(Gly)-tRNA(Ala) hydrolase activity"/>
    <property type="evidence" value="ECO:0007669"/>
    <property type="project" value="UniProtKB-UniRule"/>
</dbReference>
<dbReference type="PANTHER" id="PTHR10472:SF5">
    <property type="entry name" value="D-AMINOACYL-TRNA DEACYLASE 1"/>
    <property type="match status" value="1"/>
</dbReference>
<dbReference type="FunFam" id="3.50.80.10:FF:000001">
    <property type="entry name" value="D-aminoacyl-tRNA deacylase"/>
    <property type="match status" value="1"/>
</dbReference>
<evidence type="ECO:0000313" key="3">
    <source>
        <dbReference type="EMBL" id="HIU01807.1"/>
    </source>
</evidence>
<comment type="function">
    <text evidence="2">An aminoacyl-tRNA editing enzyme that deacylates mischarged D-aminoacyl-tRNAs. Also deacylates mischarged glycyl-tRNA(Ala), protecting cells against glycine mischarging by AlaRS. Acts via tRNA-based rather than protein-based catalysis; rejects L-amino acids rather than detecting D-amino acids in the active site. By recycling D-aminoacyl-tRNA to D-amino acids and free tRNA molecules, this enzyme counteracts the toxicity associated with the formation of D-aminoacyl-tRNA entities in vivo and helps enforce protein L-homochirality.</text>
</comment>
<comment type="catalytic activity">
    <reaction evidence="2">
        <text>glycyl-tRNA(Ala) + H2O = tRNA(Ala) + glycine + H(+)</text>
        <dbReference type="Rhea" id="RHEA:53744"/>
        <dbReference type="Rhea" id="RHEA-COMP:9657"/>
        <dbReference type="Rhea" id="RHEA-COMP:13640"/>
        <dbReference type="ChEBI" id="CHEBI:15377"/>
        <dbReference type="ChEBI" id="CHEBI:15378"/>
        <dbReference type="ChEBI" id="CHEBI:57305"/>
        <dbReference type="ChEBI" id="CHEBI:78442"/>
        <dbReference type="ChEBI" id="CHEBI:78522"/>
    </reaction>
</comment>
<comment type="domain">
    <text evidence="2">A Gly-cisPro motif from one monomer fits into the active site of the other monomer to allow specific chiral rejection of L-amino acids.</text>
</comment>
<dbReference type="CDD" id="cd00563">
    <property type="entry name" value="Dtyr_deacylase"/>
    <property type="match status" value="1"/>
</dbReference>
<evidence type="ECO:0000256" key="1">
    <source>
        <dbReference type="ARBA" id="ARBA00009673"/>
    </source>
</evidence>
<keyword evidence="2" id="KW-0963">Cytoplasm</keyword>
<dbReference type="GO" id="GO:0051500">
    <property type="term" value="F:D-tyrosyl-tRNA(Tyr) deacylase activity"/>
    <property type="evidence" value="ECO:0007669"/>
    <property type="project" value="TreeGrafter"/>
</dbReference>
<protein>
    <recommendedName>
        <fullName evidence="2">D-aminoacyl-tRNA deacylase</fullName>
        <shortName evidence="2">DTD</shortName>
        <ecNumber evidence="2">3.1.1.96</ecNumber>
    </recommendedName>
    <alternativeName>
        <fullName evidence="2">Gly-tRNA(Ala) deacylase</fullName>
        <ecNumber evidence="2">3.1.1.-</ecNumber>
    </alternativeName>
</protein>
<dbReference type="PANTHER" id="PTHR10472">
    <property type="entry name" value="D-TYROSYL-TRNA TYR DEACYLASE"/>
    <property type="match status" value="1"/>
</dbReference>
<reference evidence="3" key="1">
    <citation type="submission" date="2020-10" db="EMBL/GenBank/DDBJ databases">
        <authorList>
            <person name="Gilroy R."/>
        </authorList>
    </citation>
    <scope>NUCLEOTIDE SEQUENCE</scope>
    <source>
        <strain evidence="3">CHK187-14744</strain>
    </source>
</reference>
<evidence type="ECO:0000256" key="2">
    <source>
        <dbReference type="HAMAP-Rule" id="MF_00518"/>
    </source>
</evidence>
<dbReference type="EMBL" id="DVLT01000004">
    <property type="protein sequence ID" value="HIU01807.1"/>
    <property type="molecule type" value="Genomic_DNA"/>
</dbReference>
<dbReference type="InterPro" id="IPR023509">
    <property type="entry name" value="DTD-like_sf"/>
</dbReference>
<sequence>MKVVVQRVSQASVSIDKRVRGAIGKGFLILFGAAKDDTDEDLEYIVKKVTSLRIFEDSDGKMNLSLKDVGGELLVISQFTLFADTKKGNRPSFIQAGLPEPSKAFYLRFIQRCRESGFRTEEGEFGADMDVSLTNQGPVTIIIDSKNR</sequence>
<name>A0A9D1HGM1_9FIRM</name>
<dbReference type="Gene3D" id="3.50.80.10">
    <property type="entry name" value="D-tyrosyl-tRNA(Tyr) deacylase"/>
    <property type="match status" value="1"/>
</dbReference>
<keyword evidence="2" id="KW-0694">RNA-binding</keyword>